<dbReference type="Proteomes" id="UP001600888">
    <property type="component" value="Unassembled WGS sequence"/>
</dbReference>
<sequence length="155" mass="17332">MSSGKPSFTTLTAGEAEAVMEEGSARNWVTGEGQTVTWANCHAVRLHGKDAACNSTSSVEHIKTLIRSYRAQAHSDMCPITDSVKTRHFDSVRHRRSSKHFHLTLGHLQVSCVNVWTKELGNSLHRTAPERKLTTHCYPSLITVIIKYPEFPFTL</sequence>
<evidence type="ECO:0000313" key="2">
    <source>
        <dbReference type="Proteomes" id="UP001600888"/>
    </source>
</evidence>
<evidence type="ECO:0000313" key="1">
    <source>
        <dbReference type="EMBL" id="KAL2272809.1"/>
    </source>
</evidence>
<dbReference type="EMBL" id="JBAWTH010000215">
    <property type="protein sequence ID" value="KAL2272809.1"/>
    <property type="molecule type" value="Genomic_DNA"/>
</dbReference>
<proteinExistence type="predicted"/>
<gene>
    <name evidence="1" type="ORF">FJTKL_05969</name>
</gene>
<organism evidence="1 2">
    <name type="scientific">Diaporthe vaccinii</name>
    <dbReference type="NCBI Taxonomy" id="105482"/>
    <lineage>
        <taxon>Eukaryota</taxon>
        <taxon>Fungi</taxon>
        <taxon>Dikarya</taxon>
        <taxon>Ascomycota</taxon>
        <taxon>Pezizomycotina</taxon>
        <taxon>Sordariomycetes</taxon>
        <taxon>Sordariomycetidae</taxon>
        <taxon>Diaporthales</taxon>
        <taxon>Diaporthaceae</taxon>
        <taxon>Diaporthe</taxon>
        <taxon>Diaporthe eres species complex</taxon>
    </lineage>
</organism>
<protein>
    <submittedName>
        <fullName evidence="1">Uncharacterized protein</fullName>
    </submittedName>
</protein>
<keyword evidence="2" id="KW-1185">Reference proteome</keyword>
<accession>A0ABR4DRT5</accession>
<reference evidence="1 2" key="1">
    <citation type="submission" date="2024-03" db="EMBL/GenBank/DDBJ databases">
        <title>A high-quality draft genome sequence of Diaporthe vaccinii, a causative agent of upright dieback and viscid rot disease in cranberry plants.</title>
        <authorList>
            <person name="Sarrasin M."/>
            <person name="Lang B.F."/>
            <person name="Burger G."/>
        </authorList>
    </citation>
    <scope>NUCLEOTIDE SEQUENCE [LARGE SCALE GENOMIC DNA]</scope>
    <source>
        <strain evidence="1 2">IS7</strain>
    </source>
</reference>
<comment type="caution">
    <text evidence="1">The sequence shown here is derived from an EMBL/GenBank/DDBJ whole genome shotgun (WGS) entry which is preliminary data.</text>
</comment>
<name>A0ABR4DRT5_9PEZI</name>